<feature type="region of interest" description="Disordered" evidence="1">
    <location>
        <begin position="131"/>
        <end position="158"/>
    </location>
</feature>
<name>A0A9P8AW52_9AGAR</name>
<dbReference type="EMBL" id="MU250526">
    <property type="protein sequence ID" value="KAG7450213.1"/>
    <property type="molecule type" value="Genomic_DNA"/>
</dbReference>
<accession>A0A9P8AW52</accession>
<keyword evidence="3" id="KW-1185">Reference proteome</keyword>
<dbReference type="GeneID" id="66106307"/>
<sequence length="205" mass="23700">MRENTLFGRYLQAQAAEEQRRNTKSNRTSMLIGTTTNSISNSPFQKPTTLTAEPDPWAGPPEGVIHMNERLTIFSSKEMEYQQTEKLSEEMMRALTSQFYQNFHWYCRAMVAVAVSSMAVPEVYDPCDSSLLEEDASSKTTSGDTDDKKEEDHDERVEDPLTDWVSSWNIHMLEEKQKELAWETCQKDFIELYQNGTTILWMDDT</sequence>
<evidence type="ECO:0000256" key="1">
    <source>
        <dbReference type="SAM" id="MobiDB-lite"/>
    </source>
</evidence>
<dbReference type="RefSeq" id="XP_043043713.1">
    <property type="nucleotide sequence ID" value="XM_043184010.1"/>
</dbReference>
<proteinExistence type="predicted"/>
<evidence type="ECO:0000313" key="2">
    <source>
        <dbReference type="EMBL" id="KAG7450213.1"/>
    </source>
</evidence>
<dbReference type="AlphaFoldDB" id="A0A9P8AW52"/>
<organism evidence="2 3">
    <name type="scientific">Guyanagaster necrorhizus</name>
    <dbReference type="NCBI Taxonomy" id="856835"/>
    <lineage>
        <taxon>Eukaryota</taxon>
        <taxon>Fungi</taxon>
        <taxon>Dikarya</taxon>
        <taxon>Basidiomycota</taxon>
        <taxon>Agaricomycotina</taxon>
        <taxon>Agaricomycetes</taxon>
        <taxon>Agaricomycetidae</taxon>
        <taxon>Agaricales</taxon>
        <taxon>Marasmiineae</taxon>
        <taxon>Physalacriaceae</taxon>
        <taxon>Guyanagaster</taxon>
    </lineage>
</organism>
<feature type="compositionally biased region" description="Basic and acidic residues" evidence="1">
    <location>
        <begin position="145"/>
        <end position="158"/>
    </location>
</feature>
<evidence type="ECO:0000313" key="3">
    <source>
        <dbReference type="Proteomes" id="UP000812287"/>
    </source>
</evidence>
<protein>
    <submittedName>
        <fullName evidence="2">Uncharacterized protein</fullName>
    </submittedName>
</protein>
<comment type="caution">
    <text evidence="2">The sequence shown here is derived from an EMBL/GenBank/DDBJ whole genome shotgun (WGS) entry which is preliminary data.</text>
</comment>
<gene>
    <name evidence="2" type="ORF">BT62DRAFT_916705</name>
</gene>
<dbReference type="Proteomes" id="UP000812287">
    <property type="component" value="Unassembled WGS sequence"/>
</dbReference>
<reference evidence="2" key="1">
    <citation type="submission" date="2020-11" db="EMBL/GenBank/DDBJ databases">
        <title>Adaptations for nitrogen fixation in a non-lichenized fungal sporocarp promotes dispersal by wood-feeding termites.</title>
        <authorList>
            <consortium name="DOE Joint Genome Institute"/>
            <person name="Koch R.A."/>
            <person name="Yoon G."/>
            <person name="Arayal U."/>
            <person name="Lail K."/>
            <person name="Amirebrahimi M."/>
            <person name="Labutti K."/>
            <person name="Lipzen A."/>
            <person name="Riley R."/>
            <person name="Barry K."/>
            <person name="Henrissat B."/>
            <person name="Grigoriev I.V."/>
            <person name="Herr J.R."/>
            <person name="Aime M.C."/>
        </authorList>
    </citation>
    <scope>NUCLEOTIDE SEQUENCE</scope>
    <source>
        <strain evidence="2">MCA 3950</strain>
    </source>
</reference>